<dbReference type="EMBL" id="BACD03000044">
    <property type="protein sequence ID" value="GAO51329.1"/>
    <property type="molecule type" value="Genomic_DNA"/>
</dbReference>
<reference evidence="2 3" key="2">
    <citation type="journal article" date="2014" name="J. Gen. Appl. Microbiol.">
        <title>The early diverging ascomycetous budding yeast Saitoella complicata has three histone deacetylases belonging to the Clr6, Hos2, and Rpd3 lineages.</title>
        <authorList>
            <person name="Nishida H."/>
            <person name="Matsumoto T."/>
            <person name="Kondo S."/>
            <person name="Hamamoto M."/>
            <person name="Yoshikawa H."/>
        </authorList>
    </citation>
    <scope>NUCLEOTIDE SEQUENCE [LARGE SCALE GENOMIC DNA]</scope>
    <source>
        <strain evidence="2 3">NRRL Y-17804</strain>
    </source>
</reference>
<proteinExistence type="predicted"/>
<dbReference type="SMART" id="SM00256">
    <property type="entry name" value="FBOX"/>
    <property type="match status" value="1"/>
</dbReference>
<dbReference type="InterPro" id="IPR001810">
    <property type="entry name" value="F-box_dom"/>
</dbReference>
<protein>
    <recommendedName>
        <fullName evidence="1">F-box domain-containing protein</fullName>
    </recommendedName>
</protein>
<evidence type="ECO:0000313" key="2">
    <source>
        <dbReference type="EMBL" id="GAO51329.1"/>
    </source>
</evidence>
<dbReference type="SUPFAM" id="SSF81383">
    <property type="entry name" value="F-box domain"/>
    <property type="match status" value="1"/>
</dbReference>
<dbReference type="InterPro" id="IPR036047">
    <property type="entry name" value="F-box-like_dom_sf"/>
</dbReference>
<comment type="caution">
    <text evidence="2">The sequence shown here is derived from an EMBL/GenBank/DDBJ whole genome shotgun (WGS) entry which is preliminary data.</text>
</comment>
<reference evidence="2 3" key="1">
    <citation type="journal article" date="2011" name="J. Gen. Appl. Microbiol.">
        <title>Draft genome sequencing of the enigmatic yeast Saitoella complicata.</title>
        <authorList>
            <person name="Nishida H."/>
            <person name="Hamamoto M."/>
            <person name="Sugiyama J."/>
        </authorList>
    </citation>
    <scope>NUCLEOTIDE SEQUENCE [LARGE SCALE GENOMIC DNA]</scope>
    <source>
        <strain evidence="2 3">NRRL Y-17804</strain>
    </source>
</reference>
<dbReference type="CDD" id="cd09917">
    <property type="entry name" value="F-box_SF"/>
    <property type="match status" value="1"/>
</dbReference>
<dbReference type="AlphaFoldDB" id="A0A0E9NNB0"/>
<evidence type="ECO:0000259" key="1">
    <source>
        <dbReference type="PROSITE" id="PS50181"/>
    </source>
</evidence>
<dbReference type="Gene3D" id="1.20.1280.50">
    <property type="match status" value="1"/>
</dbReference>
<organism evidence="2 3">
    <name type="scientific">Saitoella complicata (strain BCRC 22490 / CBS 7301 / JCM 7358 / NBRC 10748 / NRRL Y-17804)</name>
    <dbReference type="NCBI Taxonomy" id="698492"/>
    <lineage>
        <taxon>Eukaryota</taxon>
        <taxon>Fungi</taxon>
        <taxon>Dikarya</taxon>
        <taxon>Ascomycota</taxon>
        <taxon>Taphrinomycotina</taxon>
        <taxon>Taphrinomycotina incertae sedis</taxon>
        <taxon>Saitoella</taxon>
    </lineage>
</organism>
<reference evidence="2 3" key="3">
    <citation type="journal article" date="2015" name="Genome Announc.">
        <title>Draft Genome Sequence of the Archiascomycetous Yeast Saitoella complicata.</title>
        <authorList>
            <person name="Yamauchi K."/>
            <person name="Kondo S."/>
            <person name="Hamamoto M."/>
            <person name="Takahashi Y."/>
            <person name="Ogura Y."/>
            <person name="Hayashi T."/>
            <person name="Nishida H."/>
        </authorList>
    </citation>
    <scope>NUCLEOTIDE SEQUENCE [LARGE SCALE GENOMIC DNA]</scope>
    <source>
        <strain evidence="2 3">NRRL Y-17804</strain>
    </source>
</reference>
<accession>A0A0E9NNB0</accession>
<feature type="domain" description="F-box" evidence="1">
    <location>
        <begin position="8"/>
        <end position="58"/>
    </location>
</feature>
<dbReference type="PROSITE" id="PS50181">
    <property type="entry name" value="FBOX"/>
    <property type="match status" value="1"/>
</dbReference>
<dbReference type="Proteomes" id="UP000033140">
    <property type="component" value="Unassembled WGS sequence"/>
</dbReference>
<dbReference type="Pfam" id="PF12937">
    <property type="entry name" value="F-box-like"/>
    <property type="match status" value="1"/>
</dbReference>
<name>A0A0E9NNB0_SAICN</name>
<gene>
    <name evidence="2" type="ORF">G7K_5432-t1</name>
</gene>
<dbReference type="RefSeq" id="XP_019022255.1">
    <property type="nucleotide sequence ID" value="XM_019170794.1"/>
</dbReference>
<keyword evidence="3" id="KW-1185">Reference proteome</keyword>
<sequence>MPVEDSPVMSLTSLPGEILSDIFAYLDPVQVFRVRQVSRSLNAIASSHYVCSAVLKAHFPLAFVRAFRTFTPEPDVVSELSVLARAFHNFQRRRAEEYFSIDTPTPQVTPRANNTPRLGALFVPNGPLATAATRRKARHGYGLVALFRSAGKEIQLVRLATQETWVLPLPEGYSTRDIRIDGDRIVILTTRISTQMIFVYEAAPSNKLLYEINTGLDDLVSLHCKGTYVVCLAQSGQFHLYAEPIEGTNSSDWVEALFSPLERFDPPIDVISGGVQYETDGTTLYMIAKPLEETQLVMAFDIGKVLAGAGEMSRRNENVTPSAVHSVDPRVHLSLTRTDRPQPAHSAEGRSYEASIYLTADDSTHAHQPPLCHFLSGTYISPPAPLPFIDYDMEGKWGLYPFPELQSMACWEGDVEAPFGMFAYGIRQQEKEGRAFNVDWGRLRGPDEGEQSRATQVAVWMGYNEEGDGLWVVVMKEEELLVWSLGRQRRDW</sequence>
<evidence type="ECO:0000313" key="3">
    <source>
        <dbReference type="Proteomes" id="UP000033140"/>
    </source>
</evidence>